<proteinExistence type="predicted"/>
<organism evidence="1">
    <name type="scientific">Aegilops tauschii</name>
    <name type="common">Tausch's goatgrass</name>
    <name type="synonym">Aegilops squarrosa</name>
    <dbReference type="NCBI Taxonomy" id="37682"/>
    <lineage>
        <taxon>Eukaryota</taxon>
        <taxon>Viridiplantae</taxon>
        <taxon>Streptophyta</taxon>
        <taxon>Embryophyta</taxon>
        <taxon>Tracheophyta</taxon>
        <taxon>Spermatophyta</taxon>
        <taxon>Magnoliopsida</taxon>
        <taxon>Liliopsida</taxon>
        <taxon>Poales</taxon>
        <taxon>Poaceae</taxon>
        <taxon>BOP clade</taxon>
        <taxon>Pooideae</taxon>
        <taxon>Triticodae</taxon>
        <taxon>Triticeae</taxon>
        <taxon>Triticinae</taxon>
        <taxon>Aegilops</taxon>
    </lineage>
</organism>
<dbReference type="AlphaFoldDB" id="M8ATR5"/>
<evidence type="ECO:0000313" key="1">
    <source>
        <dbReference type="EnsemblPlants" id="EMT05090"/>
    </source>
</evidence>
<name>M8ATR5_AEGTA</name>
<protein>
    <submittedName>
        <fullName evidence="1">Uncharacterized protein</fullName>
    </submittedName>
</protein>
<accession>M8ATR5</accession>
<reference evidence="1" key="1">
    <citation type="submission" date="2015-06" db="UniProtKB">
        <authorList>
            <consortium name="EnsemblPlants"/>
        </authorList>
    </citation>
    <scope>IDENTIFICATION</scope>
</reference>
<dbReference type="EnsemblPlants" id="EMT05090">
    <property type="protein sequence ID" value="EMT05090"/>
    <property type="gene ID" value="F775_42355"/>
</dbReference>
<sequence length="232" mass="25268">MVASMSVVSFLKGKPGTLDRAVASPSWRRNLGVHGRPGLCALAVYKPGVGARGRAFFRTTIGHILCYTPETGCVDLIPAPQEVEGRKDWEIGEMEGNFCVACVDQAAKEVAVLYMVPGDSADQVTWAWAGQFHANKMGYHDRMTLLRSQGAAEVVMWDPLEQLVLAVDFDGRVTRSIGPLSGGMYYSDFIPYVNSYADIYSEEGVGSVFKTNDEAVTYKVPQASVKAEIDSN</sequence>